<evidence type="ECO:0000259" key="2">
    <source>
        <dbReference type="Pfam" id="PF00425"/>
    </source>
</evidence>
<dbReference type="GO" id="GO:0046820">
    <property type="term" value="F:4-amino-4-deoxychorismate synthase activity"/>
    <property type="evidence" value="ECO:0007669"/>
    <property type="project" value="TreeGrafter"/>
</dbReference>
<dbReference type="InterPro" id="IPR001544">
    <property type="entry name" value="Aminotrans_IV"/>
</dbReference>
<dbReference type="PRINTS" id="PR00095">
    <property type="entry name" value="ANTSNTHASEI"/>
</dbReference>
<dbReference type="InterPro" id="IPR043131">
    <property type="entry name" value="BCAT-like_N"/>
</dbReference>
<evidence type="ECO:0000313" key="4">
    <source>
        <dbReference type="Proteomes" id="UP000198356"/>
    </source>
</evidence>
<dbReference type="InterPro" id="IPR005801">
    <property type="entry name" value="ADC_synthase"/>
</dbReference>
<dbReference type="GO" id="GO:0009396">
    <property type="term" value="P:folic acid-containing compound biosynthetic process"/>
    <property type="evidence" value="ECO:0007669"/>
    <property type="project" value="InterPro"/>
</dbReference>
<sequence length="670" mass="73193">MRLPNRIRRISVTESMLQQGAPDLPEPDSSEPAEPRTYPDWHVLPESFRILAAATPNAVLLETAKQDGSGDKSLLFLHPNVELIAWTAQDLDAILRRIDGYVAGGAYVAGYFQYECGEHFVGLSPRTRGPEPLAWLGVYPAPVEFDHASGTIQGELPQIPPASSSADAAIHIGGLRIPRADYDAALARIHEYLHAGDTYQVNFTDKVVGSTEAEPLAVYRTLLRQQPVPFAAFLNCAAGPILSFSPELFYRTHAGRITVRPMKGTWKRGVDEAGDRAAASLLRNDEKNRSEHVMIVDLLRNDLGRICRYGSVAVDPLFHVERYATLLQMTSTCTGTLADGLSPTQVFAALFPSGSITGAPKRRTMQIIQELEPSPRGVYTGCIGYFGPRGEACFNVAIRTLQLQRGCVVMGVGGGITAGSQSGEEYEECRLKASFLTRRRPPFSLIETMRCEGGIALLPLHMRRLAASARYFGIRYDGPALMQELAMSAASCGEALSRVRLELSEAGVWQIAATALEPVAWGGRLLLAAERTHSQDVFFHHKTTHRELYNRNLRLAYNLGFDEALFENERAQLTECAIGNLFVRIGSRWFTPPLAAGVLPGVERARMLAESPEIAERELRLEDLAAADSIVVSNALRGARPVSSIARPDGSVLWQAGAPGTPRSILSPRG</sequence>
<dbReference type="GO" id="GO:0016829">
    <property type="term" value="F:lyase activity"/>
    <property type="evidence" value="ECO:0007669"/>
    <property type="project" value="UniProtKB-KW"/>
</dbReference>
<dbReference type="Pfam" id="PF00425">
    <property type="entry name" value="Chorismate_bind"/>
    <property type="match status" value="1"/>
</dbReference>
<dbReference type="Pfam" id="PF01063">
    <property type="entry name" value="Aminotran_4"/>
    <property type="match status" value="1"/>
</dbReference>
<dbReference type="EMBL" id="FZOU01000004">
    <property type="protein sequence ID" value="SNT08921.1"/>
    <property type="molecule type" value="Genomic_DNA"/>
</dbReference>
<dbReference type="Gene3D" id="3.30.470.10">
    <property type="match status" value="1"/>
</dbReference>
<dbReference type="InterPro" id="IPR015890">
    <property type="entry name" value="Chorismate_C"/>
</dbReference>
<keyword evidence="3" id="KW-0456">Lyase</keyword>
<evidence type="ECO:0000256" key="1">
    <source>
        <dbReference type="SAM" id="MobiDB-lite"/>
    </source>
</evidence>
<keyword evidence="4" id="KW-1185">Reference proteome</keyword>
<dbReference type="Gene3D" id="3.60.120.10">
    <property type="entry name" value="Anthranilate synthase"/>
    <property type="match status" value="1"/>
</dbReference>
<reference evidence="3 4" key="1">
    <citation type="submission" date="2017-06" db="EMBL/GenBank/DDBJ databases">
        <authorList>
            <person name="Kim H.J."/>
            <person name="Triplett B.A."/>
        </authorList>
    </citation>
    <scope>NUCLEOTIDE SEQUENCE [LARGE SCALE GENOMIC DNA]</scope>
    <source>
        <strain evidence="3 4">DSM 18704</strain>
    </source>
</reference>
<dbReference type="InterPro" id="IPR005802">
    <property type="entry name" value="ADC_synth_comp_1"/>
</dbReference>
<proteinExistence type="predicted"/>
<dbReference type="Proteomes" id="UP000198356">
    <property type="component" value="Unassembled WGS sequence"/>
</dbReference>
<dbReference type="PANTHER" id="PTHR11236:SF50">
    <property type="entry name" value="AMINODEOXYCHORISMATE SYNTHASE COMPONENT 1"/>
    <property type="match status" value="1"/>
</dbReference>
<dbReference type="InterPro" id="IPR036038">
    <property type="entry name" value="Aminotransferase-like"/>
</dbReference>
<dbReference type="InterPro" id="IPR043132">
    <property type="entry name" value="BCAT-like_C"/>
</dbReference>
<dbReference type="Gene3D" id="3.20.10.10">
    <property type="entry name" value="D-amino Acid Aminotransferase, subunit A, domain 2"/>
    <property type="match status" value="1"/>
</dbReference>
<dbReference type="SUPFAM" id="SSF56322">
    <property type="entry name" value="ADC synthase"/>
    <property type="match status" value="1"/>
</dbReference>
<dbReference type="NCBIfam" id="TIGR00553">
    <property type="entry name" value="pabB"/>
    <property type="match status" value="1"/>
</dbReference>
<dbReference type="AlphaFoldDB" id="A0A239JSR4"/>
<evidence type="ECO:0000313" key="3">
    <source>
        <dbReference type="EMBL" id="SNT08921.1"/>
    </source>
</evidence>
<dbReference type="InterPro" id="IPR019999">
    <property type="entry name" value="Anth_synth_I-like"/>
</dbReference>
<dbReference type="GO" id="GO:0000162">
    <property type="term" value="P:L-tryptophan biosynthetic process"/>
    <property type="evidence" value="ECO:0007669"/>
    <property type="project" value="TreeGrafter"/>
</dbReference>
<accession>A0A239JSR4</accession>
<dbReference type="PANTHER" id="PTHR11236">
    <property type="entry name" value="AMINOBENZOATE/ANTHRANILATE SYNTHASE"/>
    <property type="match status" value="1"/>
</dbReference>
<name>A0A239JSR4_9BACT</name>
<feature type="domain" description="Chorismate-utilising enzyme C-terminal" evidence="2">
    <location>
        <begin position="179"/>
        <end position="432"/>
    </location>
</feature>
<protein>
    <submittedName>
        <fullName evidence="3">Para-aminobenzoate synthetase / 4-amino-4-deoxychorismate lyase</fullName>
    </submittedName>
</protein>
<gene>
    <name evidence="3" type="ORF">SAMN05421770_104111</name>
</gene>
<organism evidence="3 4">
    <name type="scientific">Granulicella rosea</name>
    <dbReference type="NCBI Taxonomy" id="474952"/>
    <lineage>
        <taxon>Bacteria</taxon>
        <taxon>Pseudomonadati</taxon>
        <taxon>Acidobacteriota</taxon>
        <taxon>Terriglobia</taxon>
        <taxon>Terriglobales</taxon>
        <taxon>Acidobacteriaceae</taxon>
        <taxon>Granulicella</taxon>
    </lineage>
</organism>
<dbReference type="SUPFAM" id="SSF56752">
    <property type="entry name" value="D-aminoacid aminotransferase-like PLP-dependent enzymes"/>
    <property type="match status" value="1"/>
</dbReference>
<feature type="region of interest" description="Disordered" evidence="1">
    <location>
        <begin position="16"/>
        <end position="37"/>
    </location>
</feature>